<dbReference type="Proteomes" id="UP001060164">
    <property type="component" value="Chromosome"/>
</dbReference>
<dbReference type="EMBL" id="CP102290">
    <property type="protein sequence ID" value="UWP60800.1"/>
    <property type="molecule type" value="Genomic_DNA"/>
</dbReference>
<dbReference type="InterPro" id="IPR014718">
    <property type="entry name" value="GH-type_carb-bd"/>
</dbReference>
<accession>A0ABY5VLR4</accession>
<evidence type="ECO:0000313" key="1">
    <source>
        <dbReference type="EMBL" id="UWP60800.1"/>
    </source>
</evidence>
<dbReference type="Gene3D" id="2.70.98.10">
    <property type="match status" value="1"/>
</dbReference>
<sequence>MEKYDTMRYVGSMQQMAFVRPVTYEEGRAAGMKAYDVKSGDLRFTLLADKCLDIAEFSYKGMNLNFLSKPGLQGRGHYDTNGAEALRSIMGGMLFTSGLDNICAPACVDGKEYPMHGRIRTTPAEHLAADAGWEGGRYVQRISAEMRQAELFGENLVLRRKISTCLGENCVTIEDEIENQSFRDEPMMILYHFNMGYPLVDESARIYLPVKNTTPRDGIAACHMDDWDQMEAPRDHQEERVYIHALYGDQEQKTMAMLVNEGRQIAVCCEYDQKVLPYFMEWKSTAPGDYVVGFEPANASVYGREHHAKKRDFRILKPFEKEKITIRFRVLENPSEIEGYKTMIQRSGRNE</sequence>
<dbReference type="InterPro" id="IPR027839">
    <property type="entry name" value="DUF4432"/>
</dbReference>
<proteinExistence type="predicted"/>
<dbReference type="RefSeq" id="WP_028527504.1">
    <property type="nucleotide sequence ID" value="NZ_CABLBR010000003.1"/>
</dbReference>
<reference evidence="1" key="1">
    <citation type="journal article" date="2022" name="Cell">
        <title>Design, construction, and in vivo augmentation of a complex gut microbiome.</title>
        <authorList>
            <person name="Cheng A.G."/>
            <person name="Ho P.Y."/>
            <person name="Aranda-Diaz A."/>
            <person name="Jain S."/>
            <person name="Yu F.B."/>
            <person name="Meng X."/>
            <person name="Wang M."/>
            <person name="Iakiviak M."/>
            <person name="Nagashima K."/>
            <person name="Zhao A."/>
            <person name="Murugkar P."/>
            <person name="Patil A."/>
            <person name="Atabakhsh K."/>
            <person name="Weakley A."/>
            <person name="Yan J."/>
            <person name="Brumbaugh A.R."/>
            <person name="Higginbottom S."/>
            <person name="Dimas A."/>
            <person name="Shiver A.L."/>
            <person name="Deutschbauer A."/>
            <person name="Neff N."/>
            <person name="Sonnenburg J.L."/>
            <person name="Huang K.C."/>
            <person name="Fischbach M.A."/>
        </authorList>
    </citation>
    <scope>NUCLEOTIDE SEQUENCE</scope>
    <source>
        <strain evidence="1">DSM 19829</strain>
    </source>
</reference>
<dbReference type="Pfam" id="PF14486">
    <property type="entry name" value="DUF4432"/>
    <property type="match status" value="1"/>
</dbReference>
<protein>
    <submittedName>
        <fullName evidence="1">Aldose 1-epimerase family protein</fullName>
    </submittedName>
</protein>
<organism evidence="1 2">
    <name type="scientific">Ruminococcus gauvreauii</name>
    <dbReference type="NCBI Taxonomy" id="438033"/>
    <lineage>
        <taxon>Bacteria</taxon>
        <taxon>Bacillati</taxon>
        <taxon>Bacillota</taxon>
        <taxon>Clostridia</taxon>
        <taxon>Eubacteriales</taxon>
        <taxon>Oscillospiraceae</taxon>
        <taxon>Ruminococcus</taxon>
    </lineage>
</organism>
<evidence type="ECO:0000313" key="2">
    <source>
        <dbReference type="Proteomes" id="UP001060164"/>
    </source>
</evidence>
<gene>
    <name evidence="1" type="ORF">NQ502_07120</name>
</gene>
<name>A0ABY5VLR4_9FIRM</name>
<dbReference type="CDD" id="cd09023">
    <property type="entry name" value="Aldose_epim_Ec_c4013"/>
    <property type="match status" value="1"/>
</dbReference>
<keyword evidence="2" id="KW-1185">Reference proteome</keyword>